<dbReference type="Pfam" id="PF22011">
    <property type="entry name" value="DUF6931"/>
    <property type="match status" value="1"/>
</dbReference>
<protein>
    <recommendedName>
        <fullName evidence="4">Secreted protein</fullName>
    </recommendedName>
</protein>
<dbReference type="Proteomes" id="UP001165396">
    <property type="component" value="Unassembled WGS sequence"/>
</dbReference>
<feature type="region of interest" description="Disordered" evidence="1">
    <location>
        <begin position="187"/>
        <end position="207"/>
    </location>
</feature>
<dbReference type="InterPro" id="IPR053855">
    <property type="entry name" value="DUF6931"/>
</dbReference>
<evidence type="ECO:0000313" key="2">
    <source>
        <dbReference type="EMBL" id="MCR8827362.1"/>
    </source>
</evidence>
<dbReference type="EMBL" id="JANKJG010000009">
    <property type="protein sequence ID" value="MCR8827362.1"/>
    <property type="molecule type" value="Genomic_DNA"/>
</dbReference>
<reference evidence="2" key="1">
    <citation type="submission" date="2022-07" db="EMBL/GenBank/DDBJ databases">
        <title>Pseudosulfitobacter sp. strain AP-MA-4, whole genome sequence.</title>
        <authorList>
            <person name="Jiang Y."/>
        </authorList>
    </citation>
    <scope>NUCLEOTIDE SEQUENCE</scope>
    <source>
        <strain evidence="2">AP-MA-4</strain>
    </source>
</reference>
<gene>
    <name evidence="2" type="ORF">NTA49_12525</name>
</gene>
<evidence type="ECO:0000256" key="1">
    <source>
        <dbReference type="SAM" id="MobiDB-lite"/>
    </source>
</evidence>
<evidence type="ECO:0008006" key="4">
    <source>
        <dbReference type="Google" id="ProtNLM"/>
    </source>
</evidence>
<sequence length="207" mass="21740">MTERFSDLKKVPREPAMRLLAAKRIKLATPLKAPANAPVETVLEELGAQQAWVCILRMLSAALPEREAVWWACLAARDICGDGPLTPSLKAAEAWVFEPNDANREKVQIAIDTADADDDTVLAATAALYAPGSLGIGDLAQMAAPPGAVAACAFGMNMTTLGSAADPMLQMQLIIDRAVSVARGGNGKVDKITEPPAPEPIAVEGDL</sequence>
<keyword evidence="3" id="KW-1185">Reference proteome</keyword>
<comment type="caution">
    <text evidence="2">The sequence shown here is derived from an EMBL/GenBank/DDBJ whole genome shotgun (WGS) entry which is preliminary data.</text>
</comment>
<accession>A0ABT1Z2K3</accession>
<dbReference type="RefSeq" id="WP_258295133.1">
    <property type="nucleotide sequence ID" value="NZ_JANKJG010000009.1"/>
</dbReference>
<organism evidence="2 3">
    <name type="scientific">Pseudosulfitobacter koreensis</name>
    <dbReference type="NCBI Taxonomy" id="2968472"/>
    <lineage>
        <taxon>Bacteria</taxon>
        <taxon>Pseudomonadati</taxon>
        <taxon>Pseudomonadota</taxon>
        <taxon>Alphaproteobacteria</taxon>
        <taxon>Rhodobacterales</taxon>
        <taxon>Roseobacteraceae</taxon>
        <taxon>Pseudosulfitobacter</taxon>
    </lineage>
</organism>
<evidence type="ECO:0000313" key="3">
    <source>
        <dbReference type="Proteomes" id="UP001165396"/>
    </source>
</evidence>
<proteinExistence type="predicted"/>
<name>A0ABT1Z2K3_9RHOB</name>